<gene>
    <name evidence="1" type="ORF">P9B03_15335</name>
</gene>
<evidence type="ECO:0000313" key="2">
    <source>
        <dbReference type="Proteomes" id="UP001344888"/>
    </source>
</evidence>
<comment type="caution">
    <text evidence="1">The sequence shown here is derived from an EMBL/GenBank/DDBJ whole genome shotgun (WGS) entry which is preliminary data.</text>
</comment>
<sequence length="274" mass="30578">MKVMQRFLILLFILFLLPILIGQLPFPNNQMAVNEPKPAPEKKVVYAAATNLNPLPVNTTPKPLEILFVYTHSHEAYKPAVESKTGMQAVYDEQTNIFSMQQAMLNHFQLNHLKGTVLDVDVMNVMKQQGSDFHQAYRVVRPYIKEELTTNLYDLVIDFHRDAVGRKVTTLETPEMNFAKVAFVVGLDHPGYEGNLKYAEALHTAMENIVPGISRGVMKKSGAGVDGVYNQDLFHKMLLVELGGIDNTEEEILRTVAVLAQAIAKINAGEQSGV</sequence>
<dbReference type="Pfam" id="PF07454">
    <property type="entry name" value="SpoIIP"/>
    <property type="match status" value="1"/>
</dbReference>
<dbReference type="AlphaFoldDB" id="A0AAW9NQD5"/>
<reference evidence="1 2" key="1">
    <citation type="submission" date="2023-03" db="EMBL/GenBank/DDBJ databases">
        <title>Bacillus Genome Sequencing.</title>
        <authorList>
            <person name="Dunlap C."/>
        </authorList>
    </citation>
    <scope>NUCLEOTIDE SEQUENCE [LARGE SCALE GENOMIC DNA]</scope>
    <source>
        <strain evidence="1 2">B-59205</strain>
    </source>
</reference>
<accession>A0AAW9NQD5</accession>
<protein>
    <submittedName>
        <fullName evidence="1">Stage II sporulation protein P</fullName>
    </submittedName>
</protein>
<dbReference type="Proteomes" id="UP001344888">
    <property type="component" value="Unassembled WGS sequence"/>
</dbReference>
<dbReference type="EMBL" id="JARSFG010000020">
    <property type="protein sequence ID" value="MEC1179872.1"/>
    <property type="molecule type" value="Genomic_DNA"/>
</dbReference>
<keyword evidence="2" id="KW-1185">Reference proteome</keyword>
<organism evidence="1 2">
    <name type="scientific">Metasolibacillus meyeri</name>
    <dbReference type="NCBI Taxonomy" id="1071052"/>
    <lineage>
        <taxon>Bacteria</taxon>
        <taxon>Bacillati</taxon>
        <taxon>Bacillota</taxon>
        <taxon>Bacilli</taxon>
        <taxon>Bacillales</taxon>
        <taxon>Caryophanaceae</taxon>
        <taxon>Metasolibacillus</taxon>
    </lineage>
</organism>
<dbReference type="NCBIfam" id="TIGR02867">
    <property type="entry name" value="spore_II_P"/>
    <property type="match status" value="1"/>
</dbReference>
<proteinExistence type="predicted"/>
<dbReference type="RefSeq" id="WP_107838740.1">
    <property type="nucleotide sequence ID" value="NZ_JARSFG010000020.1"/>
</dbReference>
<name>A0AAW9NQD5_9BACL</name>
<dbReference type="InterPro" id="IPR010897">
    <property type="entry name" value="Spore_II_P"/>
</dbReference>
<evidence type="ECO:0000313" key="1">
    <source>
        <dbReference type="EMBL" id="MEC1179872.1"/>
    </source>
</evidence>